<dbReference type="AlphaFoldDB" id="A0A0C1TZR5"/>
<proteinExistence type="inferred from homology"/>
<keyword evidence="9 11" id="KW-0472">Membrane</keyword>
<dbReference type="InterPro" id="IPR000568">
    <property type="entry name" value="ATP_synth_F0_asu"/>
</dbReference>
<keyword evidence="5 11" id="KW-0812">Transmembrane</keyword>
<evidence type="ECO:0000256" key="4">
    <source>
        <dbReference type="ARBA" id="ARBA00022547"/>
    </source>
</evidence>
<comment type="caution">
    <text evidence="13">The sequence shown here is derived from an EMBL/GenBank/DDBJ whole genome shotgun (WGS) entry which is preliminary data.</text>
</comment>
<dbReference type="InterPro" id="IPR045082">
    <property type="entry name" value="ATP_syn_F0_a_bact/chloroplast"/>
</dbReference>
<evidence type="ECO:0000256" key="12">
    <source>
        <dbReference type="RuleBase" id="RU000483"/>
    </source>
</evidence>
<dbReference type="PANTHER" id="PTHR42823">
    <property type="entry name" value="ATP SYNTHASE SUBUNIT A, CHLOROPLASTIC"/>
    <property type="match status" value="1"/>
</dbReference>
<organism evidence="13 14">
    <name type="scientific">Clostridium argentinense CDC 2741</name>
    <dbReference type="NCBI Taxonomy" id="1418104"/>
    <lineage>
        <taxon>Bacteria</taxon>
        <taxon>Bacillati</taxon>
        <taxon>Bacillota</taxon>
        <taxon>Clostridia</taxon>
        <taxon>Eubacteriales</taxon>
        <taxon>Clostridiaceae</taxon>
        <taxon>Clostridium</taxon>
    </lineage>
</organism>
<dbReference type="GO" id="GO:0046933">
    <property type="term" value="F:proton-transporting ATP synthase activity, rotational mechanism"/>
    <property type="evidence" value="ECO:0007669"/>
    <property type="project" value="UniProtKB-UniRule"/>
</dbReference>
<feature type="transmembrane region" description="Helical" evidence="11">
    <location>
        <begin position="173"/>
        <end position="194"/>
    </location>
</feature>
<protein>
    <recommendedName>
        <fullName evidence="11 12">ATP synthase subunit a</fullName>
    </recommendedName>
    <alternativeName>
        <fullName evidence="11">ATP synthase F0 sector subunit a</fullName>
    </alternativeName>
    <alternativeName>
        <fullName evidence="11">F-ATPase subunit 6</fullName>
    </alternativeName>
</protein>
<feature type="transmembrane region" description="Helical" evidence="11">
    <location>
        <begin position="200"/>
        <end position="222"/>
    </location>
</feature>
<keyword evidence="4 11" id="KW-0138">CF(0)</keyword>
<evidence type="ECO:0000256" key="9">
    <source>
        <dbReference type="ARBA" id="ARBA00023136"/>
    </source>
</evidence>
<dbReference type="Proteomes" id="UP000031366">
    <property type="component" value="Unassembled WGS sequence"/>
</dbReference>
<keyword evidence="8 11" id="KW-0406">Ion transport</keyword>
<dbReference type="CDD" id="cd00310">
    <property type="entry name" value="ATP-synt_Fo_a_6"/>
    <property type="match status" value="1"/>
</dbReference>
<dbReference type="NCBIfam" id="TIGR01131">
    <property type="entry name" value="ATP_synt_6_or_A"/>
    <property type="match status" value="1"/>
</dbReference>
<evidence type="ECO:0000313" key="14">
    <source>
        <dbReference type="Proteomes" id="UP000031366"/>
    </source>
</evidence>
<evidence type="ECO:0000256" key="10">
    <source>
        <dbReference type="ARBA" id="ARBA00023310"/>
    </source>
</evidence>
<dbReference type="SUPFAM" id="SSF81336">
    <property type="entry name" value="F1F0 ATP synthase subunit A"/>
    <property type="match status" value="1"/>
</dbReference>
<dbReference type="HAMAP" id="MF_01393">
    <property type="entry name" value="ATP_synth_a_bact"/>
    <property type="match status" value="1"/>
</dbReference>
<dbReference type="GO" id="GO:0042777">
    <property type="term" value="P:proton motive force-driven plasma membrane ATP synthesis"/>
    <property type="evidence" value="ECO:0007669"/>
    <property type="project" value="TreeGrafter"/>
</dbReference>
<comment type="function">
    <text evidence="11 12">Key component of the proton channel; it plays a direct role in the translocation of protons across the membrane.</text>
</comment>
<gene>
    <name evidence="11 13" type="primary">atpB</name>
    <name evidence="13" type="ORF">U732_1838</name>
</gene>
<evidence type="ECO:0000256" key="5">
    <source>
        <dbReference type="ARBA" id="ARBA00022692"/>
    </source>
</evidence>
<dbReference type="Gene3D" id="1.20.120.220">
    <property type="entry name" value="ATP synthase, F0 complex, subunit A"/>
    <property type="match status" value="1"/>
</dbReference>
<keyword evidence="6 11" id="KW-0375">Hydrogen ion transport</keyword>
<reference evidence="13 14" key="1">
    <citation type="journal article" date="2015" name="Infect. Genet. Evol.">
        <title>Genomic sequences of six botulinum neurotoxin-producing strains representing three clostridial species illustrate the mobility and diversity of botulinum neurotoxin genes.</title>
        <authorList>
            <person name="Smith T.J."/>
            <person name="Hill K.K."/>
            <person name="Xie G."/>
            <person name="Foley B.T."/>
            <person name="Williamson C.H."/>
            <person name="Foster J.T."/>
            <person name="Johnson S.L."/>
            <person name="Chertkov O."/>
            <person name="Teshima H."/>
            <person name="Gibbons H.S."/>
            <person name="Johnsky L.A."/>
            <person name="Karavis M.A."/>
            <person name="Smith L.A."/>
        </authorList>
    </citation>
    <scope>NUCLEOTIDE SEQUENCE [LARGE SCALE GENOMIC DNA]</scope>
    <source>
        <strain evidence="13 14">CDC 2741</strain>
    </source>
</reference>
<dbReference type="GO" id="GO:0045259">
    <property type="term" value="C:proton-transporting ATP synthase complex"/>
    <property type="evidence" value="ECO:0007669"/>
    <property type="project" value="UniProtKB-KW"/>
</dbReference>
<feature type="transmembrane region" description="Helical" evidence="11">
    <location>
        <begin position="20"/>
        <end position="38"/>
    </location>
</feature>
<evidence type="ECO:0000313" key="13">
    <source>
        <dbReference type="EMBL" id="KIE46099.1"/>
    </source>
</evidence>
<keyword evidence="13" id="KW-0378">Hydrolase</keyword>
<dbReference type="PRINTS" id="PR00123">
    <property type="entry name" value="ATPASEA"/>
</dbReference>
<evidence type="ECO:0000256" key="11">
    <source>
        <dbReference type="HAMAP-Rule" id="MF_01393"/>
    </source>
</evidence>
<dbReference type="EMBL" id="AYSO01000017">
    <property type="protein sequence ID" value="KIE46099.1"/>
    <property type="molecule type" value="Genomic_DNA"/>
</dbReference>
<dbReference type="InterPro" id="IPR035908">
    <property type="entry name" value="F0_ATP_A_sf"/>
</dbReference>
<dbReference type="Pfam" id="PF00119">
    <property type="entry name" value="ATP-synt_A"/>
    <property type="match status" value="1"/>
</dbReference>
<accession>A0A0C1TZR5</accession>
<dbReference type="PANTHER" id="PTHR42823:SF3">
    <property type="entry name" value="ATP SYNTHASE SUBUNIT A, CHLOROPLASTIC"/>
    <property type="match status" value="1"/>
</dbReference>
<sequence length="230" mass="25406">MNMNINFLLFGKEICLNGNAINSWIIVILLSIFSIIVGRKIKNTKIDEKPSSIVTIAEFFVEAVESLVKNTMGENKVGFAPYIGTISLFLIFANLLGLLGLEAPTADYSIVLALAMITFMLIHLNSINSNGIKDYLKSFTEPTPIMLPINLISEMVIPIALSFRLFGNMISGTIIIALVFSALNSISMITIPFIAPFLNAYFDVFVGIVQTFIFVMLTMVFISNKTKKTN</sequence>
<feature type="transmembrane region" description="Helical" evidence="11">
    <location>
        <begin position="80"/>
        <end position="101"/>
    </location>
</feature>
<keyword evidence="11" id="KW-1003">Cell membrane</keyword>
<keyword evidence="7 11" id="KW-1133">Transmembrane helix</keyword>
<evidence type="ECO:0000256" key="8">
    <source>
        <dbReference type="ARBA" id="ARBA00023065"/>
    </source>
</evidence>
<keyword evidence="10 11" id="KW-0066">ATP synthesis</keyword>
<comment type="subcellular location">
    <subcellularLocation>
        <location evidence="11 12">Cell membrane</location>
        <topology evidence="11 12">Multi-pass membrane protein</topology>
    </subcellularLocation>
    <subcellularLocation>
        <location evidence="1">Membrane</location>
        <topology evidence="1">Multi-pass membrane protein</topology>
    </subcellularLocation>
</comment>
<evidence type="ECO:0000256" key="7">
    <source>
        <dbReference type="ARBA" id="ARBA00022989"/>
    </source>
</evidence>
<name>A0A0C1TZR5_9CLOT</name>
<evidence type="ECO:0000256" key="2">
    <source>
        <dbReference type="ARBA" id="ARBA00006810"/>
    </source>
</evidence>
<feature type="transmembrane region" description="Helical" evidence="11">
    <location>
        <begin position="108"/>
        <end position="125"/>
    </location>
</feature>
<feature type="transmembrane region" description="Helical" evidence="11">
    <location>
        <begin position="145"/>
        <end position="166"/>
    </location>
</feature>
<evidence type="ECO:0000256" key="1">
    <source>
        <dbReference type="ARBA" id="ARBA00004141"/>
    </source>
</evidence>
<dbReference type="GO" id="GO:0005886">
    <property type="term" value="C:plasma membrane"/>
    <property type="evidence" value="ECO:0007669"/>
    <property type="project" value="UniProtKB-SubCell"/>
</dbReference>
<keyword evidence="3 11" id="KW-0813">Transport</keyword>
<dbReference type="InterPro" id="IPR023011">
    <property type="entry name" value="ATP_synth_F0_asu_AS"/>
</dbReference>
<keyword evidence="14" id="KW-1185">Reference proteome</keyword>
<dbReference type="PROSITE" id="PS00449">
    <property type="entry name" value="ATPASE_A"/>
    <property type="match status" value="1"/>
</dbReference>
<evidence type="ECO:0000256" key="6">
    <source>
        <dbReference type="ARBA" id="ARBA00022781"/>
    </source>
</evidence>
<dbReference type="GO" id="GO:0016787">
    <property type="term" value="F:hydrolase activity"/>
    <property type="evidence" value="ECO:0007669"/>
    <property type="project" value="UniProtKB-KW"/>
</dbReference>
<comment type="similarity">
    <text evidence="2 11 12">Belongs to the ATPase A chain family.</text>
</comment>
<evidence type="ECO:0000256" key="3">
    <source>
        <dbReference type="ARBA" id="ARBA00022448"/>
    </source>
</evidence>
<dbReference type="STRING" id="29341.RSJ17_16320"/>